<keyword evidence="4" id="KW-1185">Reference proteome</keyword>
<sequence>MKFCDSSSSGEFYSLLTLSELDLSPLKEVRVKSESNIGRELEFFEDPDYIPPPTLCSESYETKEMSSKETLSIGGSDEVRMLEYSDVSVEGGSSGSECTEGGVGRNEVVEVEAEEVPTNILEVGDRNNKFYDSGADIVSEVTEYESKLRSRDSLSYLVETYEISSRVLIRPAGVKERACSAPQDHWMLVYAHYLAAGPRFPLPDLLVWLLLEYSVDLTQLSPNAVRVIIGFIVYCRAKGVKVPTLTEMDKFFGAASGVAIPKKPRKKSKTLEKATKEVELRSKWKRNEVDQAQKKKRRVEDEVKGDEVVEFIPRPTLVELDPDLKETEVPAPGKGKAVVPTPSLQSSIFGNKNFSMAKNFINAYVPEVDHRKARDEALVHGGTSVVRHALETATWVNALAQEFMKLVKERNSLQKERDELLKKNGEIKRELDIVVPAVTSLQEERDTLKMILSFEEKKRKMCEEENEAQEEEIRRMRESKVELKKNVQLLVHNGMEEHISNFINSSSKKVKVKYPEVDITKITFDEQEEGVEENSESMSTDFRPQVKLRWDHDEEGRAVFPPNFDFEFVAVEEEEGEAKGAEVEKSQPSLPVEVHPVPSNEEQSPLPAKQEPPQPPPAK</sequence>
<evidence type="ECO:0000256" key="1">
    <source>
        <dbReference type="SAM" id="Coils"/>
    </source>
</evidence>
<evidence type="ECO:0000313" key="3">
    <source>
        <dbReference type="EMBL" id="GKV20232.1"/>
    </source>
</evidence>
<gene>
    <name evidence="3" type="ORF">SLEP1_g30389</name>
</gene>
<dbReference type="AlphaFoldDB" id="A0AAV5K2B3"/>
<protein>
    <submittedName>
        <fullName evidence="3">Uncharacterized protein</fullName>
    </submittedName>
</protein>
<comment type="caution">
    <text evidence="3">The sequence shown here is derived from an EMBL/GenBank/DDBJ whole genome shotgun (WGS) entry which is preliminary data.</text>
</comment>
<dbReference type="EMBL" id="BPVZ01000054">
    <property type="protein sequence ID" value="GKV20232.1"/>
    <property type="molecule type" value="Genomic_DNA"/>
</dbReference>
<dbReference type="Proteomes" id="UP001054252">
    <property type="component" value="Unassembled WGS sequence"/>
</dbReference>
<evidence type="ECO:0000256" key="2">
    <source>
        <dbReference type="SAM" id="MobiDB-lite"/>
    </source>
</evidence>
<feature type="region of interest" description="Disordered" evidence="2">
    <location>
        <begin position="571"/>
        <end position="619"/>
    </location>
</feature>
<feature type="coiled-coil region" evidence="1">
    <location>
        <begin position="396"/>
        <end position="486"/>
    </location>
</feature>
<keyword evidence="1" id="KW-0175">Coiled coil</keyword>
<accession>A0AAV5K2B3</accession>
<feature type="compositionally biased region" description="Pro residues" evidence="2">
    <location>
        <begin position="610"/>
        <end position="619"/>
    </location>
</feature>
<proteinExistence type="predicted"/>
<name>A0AAV5K2B3_9ROSI</name>
<evidence type="ECO:0000313" key="4">
    <source>
        <dbReference type="Proteomes" id="UP001054252"/>
    </source>
</evidence>
<organism evidence="3 4">
    <name type="scientific">Rubroshorea leprosula</name>
    <dbReference type="NCBI Taxonomy" id="152421"/>
    <lineage>
        <taxon>Eukaryota</taxon>
        <taxon>Viridiplantae</taxon>
        <taxon>Streptophyta</taxon>
        <taxon>Embryophyta</taxon>
        <taxon>Tracheophyta</taxon>
        <taxon>Spermatophyta</taxon>
        <taxon>Magnoliopsida</taxon>
        <taxon>eudicotyledons</taxon>
        <taxon>Gunneridae</taxon>
        <taxon>Pentapetalae</taxon>
        <taxon>rosids</taxon>
        <taxon>malvids</taxon>
        <taxon>Malvales</taxon>
        <taxon>Dipterocarpaceae</taxon>
        <taxon>Rubroshorea</taxon>
    </lineage>
</organism>
<reference evidence="3 4" key="1">
    <citation type="journal article" date="2021" name="Commun. Biol.">
        <title>The genome of Shorea leprosula (Dipterocarpaceae) highlights the ecological relevance of drought in aseasonal tropical rainforests.</title>
        <authorList>
            <person name="Ng K.K.S."/>
            <person name="Kobayashi M.J."/>
            <person name="Fawcett J.A."/>
            <person name="Hatakeyama M."/>
            <person name="Paape T."/>
            <person name="Ng C.H."/>
            <person name="Ang C.C."/>
            <person name="Tnah L.H."/>
            <person name="Lee C.T."/>
            <person name="Nishiyama T."/>
            <person name="Sese J."/>
            <person name="O'Brien M.J."/>
            <person name="Copetti D."/>
            <person name="Mohd Noor M.I."/>
            <person name="Ong R.C."/>
            <person name="Putra M."/>
            <person name="Sireger I.Z."/>
            <person name="Indrioko S."/>
            <person name="Kosugi Y."/>
            <person name="Izuno A."/>
            <person name="Isagi Y."/>
            <person name="Lee S.L."/>
            <person name="Shimizu K.K."/>
        </authorList>
    </citation>
    <scope>NUCLEOTIDE SEQUENCE [LARGE SCALE GENOMIC DNA]</scope>
    <source>
        <strain evidence="3">214</strain>
    </source>
</reference>